<dbReference type="Proteomes" id="UP000028058">
    <property type="component" value="Unassembled WGS sequence"/>
</dbReference>
<feature type="transmembrane region" description="Helical" evidence="1">
    <location>
        <begin position="184"/>
        <end position="205"/>
    </location>
</feature>
<dbReference type="PANTHER" id="PTHR36833:SF1">
    <property type="entry name" value="INTEGRAL MEMBRANE TRANSPORT PROTEIN"/>
    <property type="match status" value="1"/>
</dbReference>
<evidence type="ECO:0000313" key="2">
    <source>
        <dbReference type="EMBL" id="RKM98262.1"/>
    </source>
</evidence>
<dbReference type="AlphaFoldDB" id="A0A3R7I707"/>
<keyword evidence="1" id="KW-0472">Membrane</keyword>
<gene>
    <name evidence="2" type="ORF">SFRA_004905</name>
</gene>
<dbReference type="EMBL" id="JNAD02000002">
    <property type="protein sequence ID" value="RKM98262.1"/>
    <property type="molecule type" value="Genomic_DNA"/>
</dbReference>
<keyword evidence="3" id="KW-1185">Reference proteome</keyword>
<dbReference type="Pfam" id="PF06182">
    <property type="entry name" value="ABC2_membrane_6"/>
    <property type="match status" value="1"/>
</dbReference>
<organism evidence="2 3">
    <name type="scientific">Streptomyces xinghaiensis</name>
    <dbReference type="NCBI Taxonomy" id="1038928"/>
    <lineage>
        <taxon>Bacteria</taxon>
        <taxon>Bacillati</taxon>
        <taxon>Actinomycetota</taxon>
        <taxon>Actinomycetes</taxon>
        <taxon>Kitasatosporales</taxon>
        <taxon>Streptomycetaceae</taxon>
        <taxon>Streptomyces</taxon>
    </lineage>
</organism>
<keyword evidence="1" id="KW-0812">Transmembrane</keyword>
<dbReference type="InterPro" id="IPR010390">
    <property type="entry name" value="ABC-2_transporter-like"/>
</dbReference>
<keyword evidence="1" id="KW-1133">Transmembrane helix</keyword>
<reference evidence="2 3" key="1">
    <citation type="journal article" date="2014" name="Genome Announc.">
        <title>Draft Genome Sequence of Streptomyces fradiae ATCC 19609, a Strain Highly Sensitive to Antibiotics.</title>
        <authorList>
            <person name="Bekker O.B."/>
            <person name="Klimina K.M."/>
            <person name="Vatlin A.A."/>
            <person name="Zakharevich N.V."/>
            <person name="Kasianov A.S."/>
            <person name="Danilenko V.N."/>
        </authorList>
    </citation>
    <scope>NUCLEOTIDE SEQUENCE [LARGE SCALE GENOMIC DNA]</scope>
    <source>
        <strain evidence="2 3">ATCC 19609</strain>
    </source>
</reference>
<accession>A0A3R7I707</accession>
<feature type="transmembrane region" description="Helical" evidence="1">
    <location>
        <begin position="133"/>
        <end position="152"/>
    </location>
</feature>
<feature type="transmembrane region" description="Helical" evidence="1">
    <location>
        <begin position="225"/>
        <end position="246"/>
    </location>
</feature>
<protein>
    <submittedName>
        <fullName evidence="2">Transporter</fullName>
    </submittedName>
</protein>
<dbReference type="PANTHER" id="PTHR36833">
    <property type="entry name" value="SLR0610 PROTEIN-RELATED"/>
    <property type="match status" value="1"/>
</dbReference>
<dbReference type="OrthoDB" id="9788195at2"/>
<sequence>MWVRSTMVYRTSFLLTALGNFATTALDFVAILLMFSHVEALGGFGFAEVALLYGTSATAFGLAHLLLGGMDGLGARVRRGSLDAMLVRPVPLLAQVAADGFKLRRIGRLAQGLLVLGWSLAVLEAEWTPLKVLMVPVTVVSGAAIFGALLVAGGSFQFWAQDAAEVQNSFTYGGTTMLQYPPTVFARELVGGTVFVVPLAFVNWLPVLFVLGRDDPLGLPGWVDFLSPLVAVVCWVPAGLVWRAGLGSYRSTGS</sequence>
<evidence type="ECO:0000313" key="3">
    <source>
        <dbReference type="Proteomes" id="UP000028058"/>
    </source>
</evidence>
<evidence type="ECO:0000256" key="1">
    <source>
        <dbReference type="SAM" id="Phobius"/>
    </source>
</evidence>
<name>A0A3R7I707_9ACTN</name>
<feature type="transmembrane region" description="Helical" evidence="1">
    <location>
        <begin position="50"/>
        <end position="69"/>
    </location>
</feature>
<proteinExistence type="predicted"/>
<feature type="transmembrane region" description="Helical" evidence="1">
    <location>
        <begin position="109"/>
        <end position="127"/>
    </location>
</feature>
<feature type="transmembrane region" description="Helical" evidence="1">
    <location>
        <begin position="12"/>
        <end position="38"/>
    </location>
</feature>
<comment type="caution">
    <text evidence="2">The sequence shown here is derived from an EMBL/GenBank/DDBJ whole genome shotgun (WGS) entry which is preliminary data.</text>
</comment>